<sequence length="139" mass="14926">MPLWATVAALGIVALTVLAAVVRPDVPGLQQACPAIGYSSLLQVTLEVDTSEVAVLQVRDGEQWQPPYPPDAEVPAIPTSHDGDTWTFTLFSSPRSIMLRALDDDGDVLARTEVDVGWVRVGGTAECRGPMEAHADWTM</sequence>
<reference evidence="1 2" key="1">
    <citation type="submission" date="2017-02" db="EMBL/GenBank/DDBJ databases">
        <authorList>
            <person name="Peterson S.W."/>
        </authorList>
    </citation>
    <scope>NUCLEOTIDE SEQUENCE [LARGE SCALE GENOMIC DNA]</scope>
    <source>
        <strain evidence="1 2">DSM 21481</strain>
    </source>
</reference>
<protein>
    <submittedName>
        <fullName evidence="1">Uncharacterized protein</fullName>
    </submittedName>
</protein>
<name>A0A1T5KRD6_9MICO</name>
<dbReference type="Proteomes" id="UP000189777">
    <property type="component" value="Unassembled WGS sequence"/>
</dbReference>
<proteinExistence type="predicted"/>
<accession>A0A1T5KRD6</accession>
<dbReference type="RefSeq" id="WP_079574632.1">
    <property type="nucleotide sequence ID" value="NZ_FUZQ01000004.1"/>
</dbReference>
<gene>
    <name evidence="1" type="ORF">SAMN04324258_2301</name>
</gene>
<evidence type="ECO:0000313" key="1">
    <source>
        <dbReference type="EMBL" id="SKC66230.1"/>
    </source>
</evidence>
<dbReference type="OrthoDB" id="5147046at2"/>
<keyword evidence="2" id="KW-1185">Reference proteome</keyword>
<evidence type="ECO:0000313" key="2">
    <source>
        <dbReference type="Proteomes" id="UP000189777"/>
    </source>
</evidence>
<dbReference type="EMBL" id="FUZQ01000004">
    <property type="protein sequence ID" value="SKC66230.1"/>
    <property type="molecule type" value="Genomic_DNA"/>
</dbReference>
<organism evidence="1 2">
    <name type="scientific">Krasilnikoviella flava</name>
    <dbReference type="NCBI Taxonomy" id="526729"/>
    <lineage>
        <taxon>Bacteria</taxon>
        <taxon>Bacillati</taxon>
        <taxon>Actinomycetota</taxon>
        <taxon>Actinomycetes</taxon>
        <taxon>Micrococcales</taxon>
        <taxon>Promicromonosporaceae</taxon>
        <taxon>Krasilnikoviella</taxon>
    </lineage>
</organism>
<dbReference type="AlphaFoldDB" id="A0A1T5KRD6"/>